<sequence length="321" mass="36300">MASFYETVGFAFVWLSLLWLLFKLLKGIWTSFLGAAFGLNHKLQARANSWAVVTGATDGIGLEYAKQLASRGFSILLISRNPDKLQQTQQLIKSQYGKCKEVRTIAVDFGKTDIYDVIEREINSLDGDVDVLVNNVGISYTYAEYFSKIPNRLQLIEQIININIVSCTRMIDLVIPQMEKRKSGVIINVSSLSATYPSPLLSLYAASKAYIDFLSRALQIEYEDKGLIIQSILPAFVQTKMSKIRKASIMVPTPSTYVKSALNTLGLETRSYGYWAHKLQGFICDVFITGIMGADYNSRLIFKSLKEVRRKYYKKNELKEE</sequence>
<dbReference type="GO" id="GO:0016491">
    <property type="term" value="F:oxidoreductase activity"/>
    <property type="evidence" value="ECO:0007669"/>
    <property type="project" value="UniProtKB-KW"/>
</dbReference>
<evidence type="ECO:0000313" key="11">
    <source>
        <dbReference type="Proteomes" id="UP000285301"/>
    </source>
</evidence>
<dbReference type="PANTHER" id="PTHR43899:SF13">
    <property type="entry name" value="RH59310P"/>
    <property type="match status" value="1"/>
</dbReference>
<keyword evidence="3" id="KW-0521">NADP</keyword>
<keyword evidence="6" id="KW-0472">Membrane</keyword>
<evidence type="ECO:0000313" key="10">
    <source>
        <dbReference type="EMBL" id="RWS09492.1"/>
    </source>
</evidence>
<dbReference type="Proteomes" id="UP000285301">
    <property type="component" value="Unassembled WGS sequence"/>
</dbReference>
<dbReference type="PRINTS" id="PR00080">
    <property type="entry name" value="SDRFAMILY"/>
</dbReference>
<dbReference type="InterPro" id="IPR051019">
    <property type="entry name" value="VLCFA-Steroid_DH"/>
</dbReference>
<evidence type="ECO:0000313" key="8">
    <source>
        <dbReference type="EMBL" id="RWS09238.1"/>
    </source>
</evidence>
<comment type="similarity">
    <text evidence="2 5">Belongs to the short-chain dehydrogenases/reductases (SDR) family.</text>
</comment>
<organism evidence="8 11">
    <name type="scientific">Dinothrombium tinctorium</name>
    <dbReference type="NCBI Taxonomy" id="1965070"/>
    <lineage>
        <taxon>Eukaryota</taxon>
        <taxon>Metazoa</taxon>
        <taxon>Ecdysozoa</taxon>
        <taxon>Arthropoda</taxon>
        <taxon>Chelicerata</taxon>
        <taxon>Arachnida</taxon>
        <taxon>Acari</taxon>
        <taxon>Acariformes</taxon>
        <taxon>Trombidiformes</taxon>
        <taxon>Prostigmata</taxon>
        <taxon>Anystina</taxon>
        <taxon>Parasitengona</taxon>
        <taxon>Trombidioidea</taxon>
        <taxon>Trombidiidae</taxon>
        <taxon>Dinothrombium</taxon>
    </lineage>
</organism>
<evidence type="ECO:0000256" key="1">
    <source>
        <dbReference type="ARBA" id="ARBA00004240"/>
    </source>
</evidence>
<reference evidence="8 11" key="1">
    <citation type="journal article" date="2018" name="Gigascience">
        <title>Genomes of trombidid mites reveal novel predicted allergens and laterally-transferred genes associated with secondary metabolism.</title>
        <authorList>
            <person name="Dong X."/>
            <person name="Chaisiri K."/>
            <person name="Xia D."/>
            <person name="Armstrong S.D."/>
            <person name="Fang Y."/>
            <person name="Donnelly M.J."/>
            <person name="Kadowaki T."/>
            <person name="McGarry J.W."/>
            <person name="Darby A.C."/>
            <person name="Makepeace B.L."/>
        </authorList>
    </citation>
    <scope>NUCLEOTIDE SEQUENCE [LARGE SCALE GENOMIC DNA]</scope>
    <source>
        <strain evidence="8">UoL-WK</strain>
    </source>
</reference>
<evidence type="ECO:0000256" key="6">
    <source>
        <dbReference type="SAM" id="Phobius"/>
    </source>
</evidence>
<dbReference type="FunFam" id="3.40.50.720:FF:000137">
    <property type="entry name" value="Hydroxysteroid (17-beta) dehydrogenase 3"/>
    <property type="match status" value="1"/>
</dbReference>
<dbReference type="InterPro" id="IPR002347">
    <property type="entry name" value="SDR_fam"/>
</dbReference>
<dbReference type="SUPFAM" id="SSF51735">
    <property type="entry name" value="NAD(P)-binding Rossmann-fold domains"/>
    <property type="match status" value="1"/>
</dbReference>
<comment type="caution">
    <text evidence="8">The sequence shown here is derived from an EMBL/GenBank/DDBJ whole genome shotgun (WGS) entry which is preliminary data.</text>
</comment>
<dbReference type="EMBL" id="NCKU01002482">
    <property type="protein sequence ID" value="RWS09492.1"/>
    <property type="molecule type" value="Genomic_DNA"/>
</dbReference>
<dbReference type="STRING" id="1965070.A0A3S3S1W0"/>
<dbReference type="PRINTS" id="PR00081">
    <property type="entry name" value="GDHRDH"/>
</dbReference>
<evidence type="ECO:0000313" key="7">
    <source>
        <dbReference type="EMBL" id="RWS08732.1"/>
    </source>
</evidence>
<dbReference type="PROSITE" id="PS00061">
    <property type="entry name" value="ADH_SHORT"/>
    <property type="match status" value="1"/>
</dbReference>
<dbReference type="EMBL" id="NCKU01002809">
    <property type="protein sequence ID" value="RWS08732.1"/>
    <property type="molecule type" value="Genomic_DNA"/>
</dbReference>
<dbReference type="CDD" id="cd05356">
    <property type="entry name" value="17beta-HSD1_like_SDR_c"/>
    <property type="match status" value="1"/>
</dbReference>
<keyword evidence="11" id="KW-1185">Reference proteome</keyword>
<dbReference type="Pfam" id="PF00106">
    <property type="entry name" value="adh_short"/>
    <property type="match status" value="1"/>
</dbReference>
<dbReference type="EMBL" id="NCKU01002483">
    <property type="protein sequence ID" value="RWS09486.1"/>
    <property type="molecule type" value="Genomic_DNA"/>
</dbReference>
<keyword evidence="6" id="KW-0812">Transmembrane</keyword>
<comment type="subcellular location">
    <subcellularLocation>
        <location evidence="1">Endoplasmic reticulum</location>
    </subcellularLocation>
</comment>
<evidence type="ECO:0000256" key="2">
    <source>
        <dbReference type="ARBA" id="ARBA00006484"/>
    </source>
</evidence>
<reference evidence="8" key="2">
    <citation type="submission" date="2018-11" db="EMBL/GenBank/DDBJ databases">
        <title>Trombidioid mite genomics.</title>
        <authorList>
            <person name="Dong X."/>
        </authorList>
    </citation>
    <scope>NUCLEOTIDE SEQUENCE</scope>
    <source>
        <strain evidence="8">UoL-WK</strain>
    </source>
</reference>
<keyword evidence="6" id="KW-1133">Transmembrane helix</keyword>
<dbReference type="InterPro" id="IPR036291">
    <property type="entry name" value="NAD(P)-bd_dom_sf"/>
</dbReference>
<dbReference type="AlphaFoldDB" id="A0A3S3S1W0"/>
<proteinExistence type="inferred from homology"/>
<name>A0A3S3S1W0_9ACAR</name>
<dbReference type="EMBL" id="NCKU01002603">
    <property type="protein sequence ID" value="RWS09238.1"/>
    <property type="molecule type" value="Genomic_DNA"/>
</dbReference>
<feature type="transmembrane region" description="Helical" evidence="6">
    <location>
        <begin position="12"/>
        <end position="39"/>
    </location>
</feature>
<evidence type="ECO:0000256" key="4">
    <source>
        <dbReference type="ARBA" id="ARBA00023002"/>
    </source>
</evidence>
<evidence type="ECO:0000313" key="9">
    <source>
        <dbReference type="EMBL" id="RWS09486.1"/>
    </source>
</evidence>
<evidence type="ECO:0000256" key="5">
    <source>
        <dbReference type="RuleBase" id="RU000363"/>
    </source>
</evidence>
<dbReference type="GO" id="GO:0005783">
    <property type="term" value="C:endoplasmic reticulum"/>
    <property type="evidence" value="ECO:0007669"/>
    <property type="project" value="UniProtKB-SubCell"/>
</dbReference>
<dbReference type="PIRSF" id="PIRSF000126">
    <property type="entry name" value="11-beta-HSD1"/>
    <property type="match status" value="1"/>
</dbReference>
<keyword evidence="4" id="KW-0560">Oxidoreductase</keyword>
<evidence type="ECO:0000256" key="3">
    <source>
        <dbReference type="ARBA" id="ARBA00022857"/>
    </source>
</evidence>
<dbReference type="Gene3D" id="3.40.50.720">
    <property type="entry name" value="NAD(P)-binding Rossmann-like Domain"/>
    <property type="match status" value="1"/>
</dbReference>
<protein>
    <submittedName>
        <fullName evidence="8">Very-long-chain 3-oxoacyl-CoA reductase-like protein</fullName>
    </submittedName>
</protein>
<gene>
    <name evidence="10" type="ORF">B4U79_00432</name>
    <name evidence="7" type="ORF">B4U79_07127</name>
    <name evidence="9" type="ORF">B4U79_09059</name>
    <name evidence="8" type="ORF">B4U79_10397</name>
</gene>
<dbReference type="OrthoDB" id="5545019at2759"/>
<accession>A0A3S3S1W0</accession>
<dbReference type="PANTHER" id="PTHR43899">
    <property type="entry name" value="RH59310P"/>
    <property type="match status" value="1"/>
</dbReference>
<dbReference type="InterPro" id="IPR020904">
    <property type="entry name" value="Sc_DH/Rdtase_CS"/>
</dbReference>